<feature type="region of interest" description="Disordered" evidence="1">
    <location>
        <begin position="1"/>
        <end position="31"/>
    </location>
</feature>
<name>A0AAV0J1D9_9ROSI</name>
<accession>A0AAV0J1D9</accession>
<evidence type="ECO:0000256" key="1">
    <source>
        <dbReference type="SAM" id="MobiDB-lite"/>
    </source>
</evidence>
<dbReference type="PROSITE" id="PS01220">
    <property type="entry name" value="PBP"/>
    <property type="match status" value="1"/>
</dbReference>
<sequence>LHHHHNPTPKKQTSHQQSQKKKKDLRGKPPLARDSSFFLMARGAMEPLIVGRVVGEVVEMFNPSVRMTVTYNSNKQVSNGHELMPALVASRPRVDIGGDDLRTPYTLIMTDPDYPSPSDPYLKEHLHWYVYNFYGLRNDYPSLFWTWFVTFFFPCLISVRSSLSISITCISSTCISSSIIVNWSLLIIQIS</sequence>
<dbReference type="PANTHER" id="PTHR11362">
    <property type="entry name" value="PHOSPHATIDYLETHANOLAMINE-BINDING PROTEIN"/>
    <property type="match status" value="1"/>
</dbReference>
<dbReference type="InterPro" id="IPR035810">
    <property type="entry name" value="PEBP_euk"/>
</dbReference>
<dbReference type="AlphaFoldDB" id="A0AAV0J1D9"/>
<dbReference type="GO" id="GO:0010228">
    <property type="term" value="P:vegetative to reproductive phase transition of meristem"/>
    <property type="evidence" value="ECO:0007669"/>
    <property type="project" value="TreeGrafter"/>
</dbReference>
<dbReference type="EMBL" id="CAMGYJ010000004">
    <property type="protein sequence ID" value="CAI0403591.1"/>
    <property type="molecule type" value="Genomic_DNA"/>
</dbReference>
<dbReference type="SUPFAM" id="SSF49777">
    <property type="entry name" value="PEBP-like"/>
    <property type="match status" value="1"/>
</dbReference>
<dbReference type="Gene3D" id="3.90.280.10">
    <property type="entry name" value="PEBP-like"/>
    <property type="match status" value="1"/>
</dbReference>
<dbReference type="InterPro" id="IPR001858">
    <property type="entry name" value="Phosphatidylethanolamine-bd_CS"/>
</dbReference>
<keyword evidence="3" id="KW-1185">Reference proteome</keyword>
<organism evidence="2 3">
    <name type="scientific">Linum tenue</name>
    <dbReference type="NCBI Taxonomy" id="586396"/>
    <lineage>
        <taxon>Eukaryota</taxon>
        <taxon>Viridiplantae</taxon>
        <taxon>Streptophyta</taxon>
        <taxon>Embryophyta</taxon>
        <taxon>Tracheophyta</taxon>
        <taxon>Spermatophyta</taxon>
        <taxon>Magnoliopsida</taxon>
        <taxon>eudicotyledons</taxon>
        <taxon>Gunneridae</taxon>
        <taxon>Pentapetalae</taxon>
        <taxon>rosids</taxon>
        <taxon>fabids</taxon>
        <taxon>Malpighiales</taxon>
        <taxon>Linaceae</taxon>
        <taxon>Linum</taxon>
    </lineage>
</organism>
<evidence type="ECO:0000313" key="2">
    <source>
        <dbReference type="EMBL" id="CAI0403591.1"/>
    </source>
</evidence>
<evidence type="ECO:0000313" key="3">
    <source>
        <dbReference type="Proteomes" id="UP001154282"/>
    </source>
</evidence>
<evidence type="ECO:0008006" key="4">
    <source>
        <dbReference type="Google" id="ProtNLM"/>
    </source>
</evidence>
<proteinExistence type="predicted"/>
<dbReference type="InterPro" id="IPR036610">
    <property type="entry name" value="PEBP-like_sf"/>
</dbReference>
<gene>
    <name evidence="2" type="ORF">LITE_LOCUS12109</name>
</gene>
<reference evidence="2" key="1">
    <citation type="submission" date="2022-08" db="EMBL/GenBank/DDBJ databases">
        <authorList>
            <person name="Gutierrez-Valencia J."/>
        </authorList>
    </citation>
    <scope>NUCLEOTIDE SEQUENCE</scope>
</reference>
<dbReference type="GO" id="GO:0009908">
    <property type="term" value="P:flower development"/>
    <property type="evidence" value="ECO:0007669"/>
    <property type="project" value="TreeGrafter"/>
</dbReference>
<dbReference type="Proteomes" id="UP001154282">
    <property type="component" value="Unassembled WGS sequence"/>
</dbReference>
<protein>
    <recommendedName>
        <fullName evidence="4">CEN-like protein 1</fullName>
    </recommendedName>
</protein>
<comment type="caution">
    <text evidence="2">The sequence shown here is derived from an EMBL/GenBank/DDBJ whole genome shotgun (WGS) entry which is preliminary data.</text>
</comment>
<dbReference type="PANTHER" id="PTHR11362:SF108">
    <property type="entry name" value="PROTEIN BROTHER OF FT AND TFL 1"/>
    <property type="match status" value="1"/>
</dbReference>
<feature type="non-terminal residue" evidence="2">
    <location>
        <position position="1"/>
    </location>
</feature>